<evidence type="ECO:0000256" key="7">
    <source>
        <dbReference type="RuleBase" id="RU079119"/>
    </source>
</evidence>
<comment type="caution">
    <text evidence="10">The sequence shown here is derived from an EMBL/GenBank/DDBJ whole genome shotgun (WGS) entry which is preliminary data.</text>
</comment>
<evidence type="ECO:0000256" key="8">
    <source>
        <dbReference type="SAM" id="MobiDB-lite"/>
    </source>
</evidence>
<comment type="similarity">
    <text evidence="7">Belongs to the DHHC palmitoyltransferase family.</text>
</comment>
<keyword evidence="3 7" id="KW-0812">Transmembrane</keyword>
<evidence type="ECO:0000259" key="9">
    <source>
        <dbReference type="Pfam" id="PF01529"/>
    </source>
</evidence>
<keyword evidence="4 7" id="KW-1133">Transmembrane helix</keyword>
<evidence type="ECO:0000313" key="10">
    <source>
        <dbReference type="EMBL" id="CAG9315126.1"/>
    </source>
</evidence>
<feature type="compositionally biased region" description="Low complexity" evidence="8">
    <location>
        <begin position="272"/>
        <end position="288"/>
    </location>
</feature>
<keyword evidence="6 7" id="KW-0012">Acyltransferase</keyword>
<dbReference type="GO" id="GO:0005783">
    <property type="term" value="C:endoplasmic reticulum"/>
    <property type="evidence" value="ECO:0007669"/>
    <property type="project" value="TreeGrafter"/>
</dbReference>
<sequence>MKDKEQSERKVKSTGLQLPYHPYQLTSWIITLTTIFVFFALIIPVQEMNAQIPMSIIYGILQIFTIILGFILTVSDPTDPMVLEYLEAQKAKEEFRKSYTNYCSLCSSPVSADSKHCMRCNRCTDKFDHHCKWVNNCVGRKNYSIFFLLIWIVEITQACFIICCAYEIHLGIDDSSDFRDKCEDVYGKNAHVVILVIVWSMMILSFLIFISNAYLIGFHVYLIRHGITTYDLILKRREAKGLVEKEDDEIEVQEGNNAPNENEVSSMQIIQSAKVSDSSVSSGSRNSSPYRAKTEA</sequence>
<gene>
    <name evidence="10" type="ORF">BSTOLATCC_MIC12900</name>
</gene>
<dbReference type="PANTHER" id="PTHR22883:SF203">
    <property type="entry name" value="PALMITOYLTRANSFERASE"/>
    <property type="match status" value="1"/>
</dbReference>
<accession>A0AAU9IMX6</accession>
<reference evidence="10" key="1">
    <citation type="submission" date="2021-09" db="EMBL/GenBank/DDBJ databases">
        <authorList>
            <consortium name="AG Swart"/>
            <person name="Singh M."/>
            <person name="Singh A."/>
            <person name="Seah K."/>
            <person name="Emmerich C."/>
        </authorList>
    </citation>
    <scope>NUCLEOTIDE SEQUENCE</scope>
    <source>
        <strain evidence="10">ATCC30299</strain>
    </source>
</reference>
<feature type="transmembrane region" description="Helical" evidence="7">
    <location>
        <begin position="55"/>
        <end position="75"/>
    </location>
</feature>
<keyword evidence="2 7" id="KW-0808">Transferase</keyword>
<dbReference type="Pfam" id="PF01529">
    <property type="entry name" value="DHHC"/>
    <property type="match status" value="1"/>
</dbReference>
<evidence type="ECO:0000313" key="11">
    <source>
        <dbReference type="Proteomes" id="UP001162131"/>
    </source>
</evidence>
<evidence type="ECO:0000256" key="6">
    <source>
        <dbReference type="ARBA" id="ARBA00023315"/>
    </source>
</evidence>
<dbReference type="InterPro" id="IPR001594">
    <property type="entry name" value="Palmitoyltrfase_DHHC"/>
</dbReference>
<dbReference type="Proteomes" id="UP001162131">
    <property type="component" value="Unassembled WGS sequence"/>
</dbReference>
<dbReference type="AlphaFoldDB" id="A0AAU9IMX6"/>
<evidence type="ECO:0000256" key="2">
    <source>
        <dbReference type="ARBA" id="ARBA00022679"/>
    </source>
</evidence>
<evidence type="ECO:0000256" key="5">
    <source>
        <dbReference type="ARBA" id="ARBA00023136"/>
    </source>
</evidence>
<comment type="domain">
    <text evidence="7">The DHHC domain is required for palmitoyltransferase activity.</text>
</comment>
<protein>
    <recommendedName>
        <fullName evidence="7">Palmitoyltransferase</fullName>
        <ecNumber evidence="7">2.3.1.225</ecNumber>
    </recommendedName>
</protein>
<comment type="catalytic activity">
    <reaction evidence="7">
        <text>L-cysteinyl-[protein] + hexadecanoyl-CoA = S-hexadecanoyl-L-cysteinyl-[protein] + CoA</text>
        <dbReference type="Rhea" id="RHEA:36683"/>
        <dbReference type="Rhea" id="RHEA-COMP:10131"/>
        <dbReference type="Rhea" id="RHEA-COMP:11032"/>
        <dbReference type="ChEBI" id="CHEBI:29950"/>
        <dbReference type="ChEBI" id="CHEBI:57287"/>
        <dbReference type="ChEBI" id="CHEBI:57379"/>
        <dbReference type="ChEBI" id="CHEBI:74151"/>
        <dbReference type="EC" id="2.3.1.225"/>
    </reaction>
</comment>
<feature type="transmembrane region" description="Helical" evidence="7">
    <location>
        <begin position="189"/>
        <end position="210"/>
    </location>
</feature>
<dbReference type="GO" id="GO:0016020">
    <property type="term" value="C:membrane"/>
    <property type="evidence" value="ECO:0007669"/>
    <property type="project" value="UniProtKB-SubCell"/>
</dbReference>
<dbReference type="InterPro" id="IPR039859">
    <property type="entry name" value="PFA4/ZDH16/20/ERF2-like"/>
</dbReference>
<dbReference type="PROSITE" id="PS50216">
    <property type="entry name" value="DHHC"/>
    <property type="match status" value="1"/>
</dbReference>
<feature type="transmembrane region" description="Helical" evidence="7">
    <location>
        <begin position="143"/>
        <end position="168"/>
    </location>
</feature>
<keyword evidence="5 7" id="KW-0472">Membrane</keyword>
<feature type="region of interest" description="Disordered" evidence="8">
    <location>
        <begin position="271"/>
        <end position="296"/>
    </location>
</feature>
<dbReference type="GO" id="GO:0019706">
    <property type="term" value="F:protein-cysteine S-palmitoyltransferase activity"/>
    <property type="evidence" value="ECO:0007669"/>
    <property type="project" value="UniProtKB-EC"/>
</dbReference>
<name>A0AAU9IMX6_9CILI</name>
<dbReference type="PANTHER" id="PTHR22883">
    <property type="entry name" value="ZINC FINGER DHHC DOMAIN CONTAINING PROTEIN"/>
    <property type="match status" value="1"/>
</dbReference>
<organism evidence="10 11">
    <name type="scientific">Blepharisma stoltei</name>
    <dbReference type="NCBI Taxonomy" id="1481888"/>
    <lineage>
        <taxon>Eukaryota</taxon>
        <taxon>Sar</taxon>
        <taxon>Alveolata</taxon>
        <taxon>Ciliophora</taxon>
        <taxon>Postciliodesmatophora</taxon>
        <taxon>Heterotrichea</taxon>
        <taxon>Heterotrichida</taxon>
        <taxon>Blepharismidae</taxon>
        <taxon>Blepharisma</taxon>
    </lineage>
</organism>
<feature type="domain" description="Palmitoyltransferase DHHC" evidence="9">
    <location>
        <begin position="99"/>
        <end position="233"/>
    </location>
</feature>
<evidence type="ECO:0000256" key="1">
    <source>
        <dbReference type="ARBA" id="ARBA00004141"/>
    </source>
</evidence>
<dbReference type="GO" id="GO:0005794">
    <property type="term" value="C:Golgi apparatus"/>
    <property type="evidence" value="ECO:0007669"/>
    <property type="project" value="TreeGrafter"/>
</dbReference>
<feature type="transmembrane region" description="Helical" evidence="7">
    <location>
        <begin position="25"/>
        <end position="43"/>
    </location>
</feature>
<evidence type="ECO:0000256" key="4">
    <source>
        <dbReference type="ARBA" id="ARBA00022989"/>
    </source>
</evidence>
<comment type="subcellular location">
    <subcellularLocation>
        <location evidence="1">Membrane</location>
        <topology evidence="1">Multi-pass membrane protein</topology>
    </subcellularLocation>
</comment>
<evidence type="ECO:0000256" key="3">
    <source>
        <dbReference type="ARBA" id="ARBA00022692"/>
    </source>
</evidence>
<proteinExistence type="inferred from homology"/>
<dbReference type="EC" id="2.3.1.225" evidence="7"/>
<dbReference type="EMBL" id="CAJZBQ010000013">
    <property type="protein sequence ID" value="CAG9315126.1"/>
    <property type="molecule type" value="Genomic_DNA"/>
</dbReference>
<dbReference type="GO" id="GO:0006612">
    <property type="term" value="P:protein targeting to membrane"/>
    <property type="evidence" value="ECO:0007669"/>
    <property type="project" value="TreeGrafter"/>
</dbReference>
<keyword evidence="11" id="KW-1185">Reference proteome</keyword>